<evidence type="ECO:0000313" key="2">
    <source>
        <dbReference type="Proteomes" id="UP000254343"/>
    </source>
</evidence>
<dbReference type="Proteomes" id="UP000254343">
    <property type="component" value="Unassembled WGS sequence"/>
</dbReference>
<evidence type="ECO:0000313" key="1">
    <source>
        <dbReference type="EMBL" id="SUU86031.1"/>
    </source>
</evidence>
<organism evidence="1 2">
    <name type="scientific">Afipia felis</name>
    <name type="common">Cat scratch disease bacillus</name>
    <dbReference type="NCBI Taxonomy" id="1035"/>
    <lineage>
        <taxon>Bacteria</taxon>
        <taxon>Pseudomonadati</taxon>
        <taxon>Pseudomonadota</taxon>
        <taxon>Alphaproteobacteria</taxon>
        <taxon>Hyphomicrobiales</taxon>
        <taxon>Nitrobacteraceae</taxon>
        <taxon>Afipia</taxon>
    </lineage>
</organism>
<reference evidence="1 2" key="1">
    <citation type="submission" date="2018-06" db="EMBL/GenBank/DDBJ databases">
        <authorList>
            <consortium name="Pathogen Informatics"/>
            <person name="Doyle S."/>
        </authorList>
    </citation>
    <scope>NUCLEOTIDE SEQUENCE [LARGE SCALE GENOMIC DNA]</scope>
    <source>
        <strain evidence="1 2">NCTC12722</strain>
    </source>
</reference>
<name>A0A380WAR2_AFIFE</name>
<protein>
    <submittedName>
        <fullName evidence="1">Uncharacterized protein</fullName>
    </submittedName>
</protein>
<gene>
    <name evidence="1" type="ORF">NCTC12722_03252</name>
</gene>
<dbReference type="AlphaFoldDB" id="A0A380WAR2"/>
<sequence>MLQGPWSRACTHASRCSLTPIAFPEANVNYLPPHGWDESKHGKCDGLPVLRTDDTCTSRWVLSKDELGALNMGGCIELTVVGGQPAVKLGVV</sequence>
<proteinExistence type="predicted"/>
<dbReference type="EMBL" id="UIGB01000001">
    <property type="protein sequence ID" value="SUU86031.1"/>
    <property type="molecule type" value="Genomic_DNA"/>
</dbReference>
<accession>A0A380WAR2</accession>